<dbReference type="EMBL" id="ML978138">
    <property type="protein sequence ID" value="KAF2093440.1"/>
    <property type="molecule type" value="Genomic_DNA"/>
</dbReference>
<dbReference type="OrthoDB" id="2014201at2759"/>
<name>A0A9P4I1V2_9PEZI</name>
<keyword evidence="2" id="KW-1185">Reference proteome</keyword>
<dbReference type="InterPro" id="IPR029044">
    <property type="entry name" value="Nucleotide-diphossugar_trans"/>
</dbReference>
<accession>A0A9P4I1V2</accession>
<keyword evidence="1" id="KW-0808">Transferase</keyword>
<dbReference type="AlphaFoldDB" id="A0A9P4I1V2"/>
<feature type="non-terminal residue" evidence="1">
    <location>
        <position position="280"/>
    </location>
</feature>
<evidence type="ECO:0000313" key="1">
    <source>
        <dbReference type="EMBL" id="KAF2093440.1"/>
    </source>
</evidence>
<dbReference type="SUPFAM" id="SSF53448">
    <property type="entry name" value="Nucleotide-diphospho-sugar transferases"/>
    <property type="match status" value="1"/>
</dbReference>
<sequence length="280" mass="33161">VDWTKFAYVQYVTNEAYLCNSVMIFESLHRLKSKPNRLMMHPDSWKLDDPGLNSETKMLLEKARDEYGVELNPIQVQNGGGEPTWAESFTKLLLFNQTQFDRVLLLDSDGSILNPPDELFLLPSAPVAMPRAYWLDNFLSSQVIVAEPSKFEWQRIEEGIKKHQSTEFDMEIVNQLYGQSCIVIPHRKYDILTGEFRNKEDDHWHYLGSKEEKWDPDQIIKETKFVHFSDWPFPKPWIDGGDGARQQRMPECHQRENGKEDCRDQKYWLWFYSDFSERRQ</sequence>
<proteinExistence type="predicted"/>
<dbReference type="InterPro" id="IPR050587">
    <property type="entry name" value="GNT1/Glycosyltrans_8"/>
</dbReference>
<feature type="non-terminal residue" evidence="1">
    <location>
        <position position="1"/>
    </location>
</feature>
<gene>
    <name evidence="1" type="ORF">NA57DRAFT_11366</name>
</gene>
<protein>
    <submittedName>
        <fullName evidence="1">AlphaN-acetylglucosamine transferase</fullName>
    </submittedName>
</protein>
<evidence type="ECO:0000313" key="2">
    <source>
        <dbReference type="Proteomes" id="UP000799772"/>
    </source>
</evidence>
<dbReference type="PANTHER" id="PTHR11183">
    <property type="entry name" value="GLYCOGENIN SUBFAMILY MEMBER"/>
    <property type="match status" value="1"/>
</dbReference>
<comment type="caution">
    <text evidence="1">The sequence shown here is derived from an EMBL/GenBank/DDBJ whole genome shotgun (WGS) entry which is preliminary data.</text>
</comment>
<organism evidence="1 2">
    <name type="scientific">Rhizodiscina lignyota</name>
    <dbReference type="NCBI Taxonomy" id="1504668"/>
    <lineage>
        <taxon>Eukaryota</taxon>
        <taxon>Fungi</taxon>
        <taxon>Dikarya</taxon>
        <taxon>Ascomycota</taxon>
        <taxon>Pezizomycotina</taxon>
        <taxon>Dothideomycetes</taxon>
        <taxon>Pleosporomycetidae</taxon>
        <taxon>Aulographales</taxon>
        <taxon>Rhizodiscinaceae</taxon>
        <taxon>Rhizodiscina</taxon>
    </lineage>
</organism>
<reference evidence="1" key="1">
    <citation type="journal article" date="2020" name="Stud. Mycol.">
        <title>101 Dothideomycetes genomes: a test case for predicting lifestyles and emergence of pathogens.</title>
        <authorList>
            <person name="Haridas S."/>
            <person name="Albert R."/>
            <person name="Binder M."/>
            <person name="Bloem J."/>
            <person name="Labutti K."/>
            <person name="Salamov A."/>
            <person name="Andreopoulos B."/>
            <person name="Baker S."/>
            <person name="Barry K."/>
            <person name="Bills G."/>
            <person name="Bluhm B."/>
            <person name="Cannon C."/>
            <person name="Castanera R."/>
            <person name="Culley D."/>
            <person name="Daum C."/>
            <person name="Ezra D."/>
            <person name="Gonzalez J."/>
            <person name="Henrissat B."/>
            <person name="Kuo A."/>
            <person name="Liang C."/>
            <person name="Lipzen A."/>
            <person name="Lutzoni F."/>
            <person name="Magnuson J."/>
            <person name="Mondo S."/>
            <person name="Nolan M."/>
            <person name="Ohm R."/>
            <person name="Pangilinan J."/>
            <person name="Park H.-J."/>
            <person name="Ramirez L."/>
            <person name="Alfaro M."/>
            <person name="Sun H."/>
            <person name="Tritt A."/>
            <person name="Yoshinaga Y."/>
            <person name="Zwiers L.-H."/>
            <person name="Turgeon B."/>
            <person name="Goodwin S."/>
            <person name="Spatafora J."/>
            <person name="Crous P."/>
            <person name="Grigoriev I."/>
        </authorList>
    </citation>
    <scope>NUCLEOTIDE SEQUENCE</scope>
    <source>
        <strain evidence="1">CBS 133067</strain>
    </source>
</reference>
<dbReference type="GO" id="GO:0016740">
    <property type="term" value="F:transferase activity"/>
    <property type="evidence" value="ECO:0007669"/>
    <property type="project" value="UniProtKB-KW"/>
</dbReference>
<dbReference type="Proteomes" id="UP000799772">
    <property type="component" value="Unassembled WGS sequence"/>
</dbReference>
<dbReference type="Gene3D" id="3.90.550.10">
    <property type="entry name" value="Spore Coat Polysaccharide Biosynthesis Protein SpsA, Chain A"/>
    <property type="match status" value="1"/>
</dbReference>